<dbReference type="SUPFAM" id="SSF81333">
    <property type="entry name" value="F1F0 ATP synthase subunit C"/>
    <property type="match status" value="1"/>
</dbReference>
<keyword evidence="11 14" id="KW-0472">Membrane</keyword>
<evidence type="ECO:0000256" key="10">
    <source>
        <dbReference type="ARBA" id="ARBA00023121"/>
    </source>
</evidence>
<dbReference type="InterPro" id="IPR002379">
    <property type="entry name" value="ATPase_proteolipid_c-like_dom"/>
</dbReference>
<accession>A0A7C5WY30</accession>
<evidence type="ECO:0000256" key="1">
    <source>
        <dbReference type="ARBA" id="ARBA00004141"/>
    </source>
</evidence>
<comment type="similarity">
    <text evidence="2 14">Belongs to the ATPase C chain family.</text>
</comment>
<dbReference type="InterPro" id="IPR000454">
    <property type="entry name" value="ATP_synth_F0_csu"/>
</dbReference>
<comment type="function">
    <text evidence="13 14">F(1)F(0) ATP synthase produces ATP from ADP in the presence of a proton or sodium gradient. F-type ATPases consist of two structural domains, F(1) containing the extramembraneous catalytic core and F(0) containing the membrane proton channel, linked together by a central stalk and a peripheral stalk. During catalysis, ATP synthesis in the catalytic domain of F(1) is coupled via a rotary mechanism of the central stalk subunits to proton translocation.</text>
</comment>
<dbReference type="HAMAP" id="MF_01396">
    <property type="entry name" value="ATP_synth_c_bact"/>
    <property type="match status" value="1"/>
</dbReference>
<keyword evidence="8 14" id="KW-1133">Transmembrane helix</keyword>
<evidence type="ECO:0000256" key="15">
    <source>
        <dbReference type="SAM" id="SignalP"/>
    </source>
</evidence>
<comment type="function">
    <text evidence="14">Key component of the F(0) channel; it plays a direct role in translocation across the membrane. A homomeric c-ring of between 10-14 subunits forms the central stalk rotor element with the F(1) delta and epsilon subunits.</text>
</comment>
<feature type="site" description="Reversibly protonated during proton transport" evidence="14">
    <location>
        <position position="80"/>
    </location>
</feature>
<dbReference type="GO" id="GO:0046933">
    <property type="term" value="F:proton-transporting ATP synthase activity, rotational mechanism"/>
    <property type="evidence" value="ECO:0007669"/>
    <property type="project" value="UniProtKB-UniRule"/>
</dbReference>
<evidence type="ECO:0000256" key="4">
    <source>
        <dbReference type="ARBA" id="ARBA00022475"/>
    </source>
</evidence>
<dbReference type="GO" id="GO:0033177">
    <property type="term" value="C:proton-transporting two-sector ATPase complex, proton-transporting domain"/>
    <property type="evidence" value="ECO:0007669"/>
    <property type="project" value="InterPro"/>
</dbReference>
<dbReference type="GO" id="GO:0008289">
    <property type="term" value="F:lipid binding"/>
    <property type="evidence" value="ECO:0007669"/>
    <property type="project" value="UniProtKB-KW"/>
</dbReference>
<dbReference type="NCBIfam" id="TIGR01260">
    <property type="entry name" value="ATP_synt_c"/>
    <property type="match status" value="1"/>
</dbReference>
<keyword evidence="7 14" id="KW-0375">Hydrogen ion transport</keyword>
<keyword evidence="6 14" id="KW-0812">Transmembrane</keyword>
<evidence type="ECO:0000256" key="13">
    <source>
        <dbReference type="ARBA" id="ARBA00025198"/>
    </source>
</evidence>
<name>A0A7C5WY30_9AQUI</name>
<sequence length="97" mass="10084">MRKALLMSMLIPALALAAEGEALKQGIMYLGASLAIGLAAFGAGIGMGYLLKGTQEGLARNPTVGGRLQTTMFIGLAFLETLALYGLLVAIIILFVK</sequence>
<keyword evidence="15" id="KW-0732">Signal</keyword>
<evidence type="ECO:0000256" key="14">
    <source>
        <dbReference type="HAMAP-Rule" id="MF_01396"/>
    </source>
</evidence>
<dbReference type="GO" id="GO:0005886">
    <property type="term" value="C:plasma membrane"/>
    <property type="evidence" value="ECO:0007669"/>
    <property type="project" value="UniProtKB-SubCell"/>
</dbReference>
<gene>
    <name evidence="14 17" type="primary">atpE</name>
    <name evidence="17" type="ORF">ENN04_01250</name>
</gene>
<dbReference type="Gene3D" id="1.20.20.10">
    <property type="entry name" value="F1F0 ATP synthase subunit C"/>
    <property type="match status" value="1"/>
</dbReference>
<feature type="chain" id="PRO_5027931328" description="ATP synthase subunit c" evidence="15">
    <location>
        <begin position="18"/>
        <end position="97"/>
    </location>
</feature>
<dbReference type="InterPro" id="IPR038662">
    <property type="entry name" value="ATP_synth_F0_csu_sf"/>
</dbReference>
<dbReference type="EMBL" id="DSAC01000015">
    <property type="protein sequence ID" value="HHO73250.1"/>
    <property type="molecule type" value="Genomic_DNA"/>
</dbReference>
<dbReference type="GO" id="GO:0045259">
    <property type="term" value="C:proton-transporting ATP synthase complex"/>
    <property type="evidence" value="ECO:0007669"/>
    <property type="project" value="UniProtKB-KW"/>
</dbReference>
<reference evidence="17" key="1">
    <citation type="journal article" date="2020" name="mSystems">
        <title>Genome- and Community-Level Interaction Insights into Carbon Utilization and Element Cycling Functions of Hydrothermarchaeota in Hydrothermal Sediment.</title>
        <authorList>
            <person name="Zhou Z."/>
            <person name="Liu Y."/>
            <person name="Xu W."/>
            <person name="Pan J."/>
            <person name="Luo Z.H."/>
            <person name="Li M."/>
        </authorList>
    </citation>
    <scope>NUCLEOTIDE SEQUENCE [LARGE SCALE GENOMIC DNA]</scope>
    <source>
        <strain evidence="17">SpSt-114</strain>
    </source>
</reference>
<dbReference type="InterPro" id="IPR005953">
    <property type="entry name" value="ATP_synth_csu_bac/chlpt"/>
</dbReference>
<evidence type="ECO:0000256" key="9">
    <source>
        <dbReference type="ARBA" id="ARBA00023065"/>
    </source>
</evidence>
<evidence type="ECO:0000256" key="6">
    <source>
        <dbReference type="ARBA" id="ARBA00022692"/>
    </source>
</evidence>
<evidence type="ECO:0000256" key="5">
    <source>
        <dbReference type="ARBA" id="ARBA00022547"/>
    </source>
</evidence>
<comment type="subcellular location">
    <subcellularLocation>
        <location evidence="14">Cell membrane</location>
        <topology evidence="14">Multi-pass membrane protein</topology>
    </subcellularLocation>
    <subcellularLocation>
        <location evidence="1">Membrane</location>
        <topology evidence="1">Multi-pass membrane protein</topology>
    </subcellularLocation>
</comment>
<keyword evidence="4 14" id="KW-1003">Cell membrane</keyword>
<evidence type="ECO:0000256" key="12">
    <source>
        <dbReference type="ARBA" id="ARBA00023310"/>
    </source>
</evidence>
<keyword evidence="9 14" id="KW-0406">Ion transport</keyword>
<evidence type="ECO:0000256" key="11">
    <source>
        <dbReference type="ARBA" id="ARBA00023136"/>
    </source>
</evidence>
<dbReference type="FunFam" id="1.20.20.10:FF:000004">
    <property type="entry name" value="ATP synthase subunit c"/>
    <property type="match status" value="1"/>
</dbReference>
<dbReference type="Pfam" id="PF00137">
    <property type="entry name" value="ATP-synt_C"/>
    <property type="match status" value="1"/>
</dbReference>
<dbReference type="PRINTS" id="PR00124">
    <property type="entry name" value="ATPASEC"/>
</dbReference>
<evidence type="ECO:0000313" key="17">
    <source>
        <dbReference type="EMBL" id="HHO73250.1"/>
    </source>
</evidence>
<dbReference type="InterPro" id="IPR020537">
    <property type="entry name" value="ATP_synth_F0_csu_DDCD_BS"/>
</dbReference>
<evidence type="ECO:0000256" key="2">
    <source>
        <dbReference type="ARBA" id="ARBA00006704"/>
    </source>
</evidence>
<dbReference type="PROSITE" id="PS00605">
    <property type="entry name" value="ATPASE_C"/>
    <property type="match status" value="1"/>
</dbReference>
<comment type="caution">
    <text evidence="17">The sequence shown here is derived from an EMBL/GenBank/DDBJ whole genome shotgun (WGS) entry which is preliminary data.</text>
</comment>
<evidence type="ECO:0000256" key="3">
    <source>
        <dbReference type="ARBA" id="ARBA00022448"/>
    </source>
</evidence>
<keyword evidence="5 14" id="KW-0138">CF(0)</keyword>
<organism evidence="17">
    <name type="scientific">Thermocrinis ruber</name>
    <dbReference type="NCBI Taxonomy" id="75906"/>
    <lineage>
        <taxon>Bacteria</taxon>
        <taxon>Pseudomonadati</taxon>
        <taxon>Aquificota</taxon>
        <taxon>Aquificia</taxon>
        <taxon>Aquificales</taxon>
        <taxon>Aquificaceae</taxon>
        <taxon>Thermocrinis</taxon>
    </lineage>
</organism>
<feature type="signal peptide" evidence="15">
    <location>
        <begin position="1"/>
        <end position="17"/>
    </location>
</feature>
<keyword evidence="12 14" id="KW-0066">ATP synthesis</keyword>
<dbReference type="CDD" id="cd18121">
    <property type="entry name" value="ATP-synt_Fo_c"/>
    <property type="match status" value="1"/>
</dbReference>
<evidence type="ECO:0000259" key="16">
    <source>
        <dbReference type="Pfam" id="PF00137"/>
    </source>
</evidence>
<protein>
    <recommendedName>
        <fullName evidence="14">ATP synthase subunit c</fullName>
    </recommendedName>
    <alternativeName>
        <fullName evidence="14">ATP synthase F(0) sector subunit c</fullName>
    </alternativeName>
    <alternativeName>
        <fullName evidence="14">F-type ATPase subunit c</fullName>
        <shortName evidence="14">F-ATPase subunit c</shortName>
    </alternativeName>
    <alternativeName>
        <fullName evidence="14">Lipid-binding protein</fullName>
    </alternativeName>
</protein>
<evidence type="ECO:0000256" key="7">
    <source>
        <dbReference type="ARBA" id="ARBA00022781"/>
    </source>
</evidence>
<dbReference type="AlphaFoldDB" id="A0A7C5WY30"/>
<keyword evidence="10 14" id="KW-0446">Lipid-binding</keyword>
<dbReference type="InterPro" id="IPR035921">
    <property type="entry name" value="F/V-ATP_Csub_sf"/>
</dbReference>
<feature type="transmembrane region" description="Helical" evidence="14">
    <location>
        <begin position="72"/>
        <end position="96"/>
    </location>
</feature>
<proteinExistence type="inferred from homology"/>
<feature type="domain" description="V-ATPase proteolipid subunit C-like" evidence="16">
    <location>
        <begin position="30"/>
        <end position="93"/>
    </location>
</feature>
<keyword evidence="3 14" id="KW-0813">Transport</keyword>
<feature type="transmembrane region" description="Helical" evidence="14">
    <location>
        <begin position="27"/>
        <end position="51"/>
    </location>
</feature>
<evidence type="ECO:0000256" key="8">
    <source>
        <dbReference type="ARBA" id="ARBA00022989"/>
    </source>
</evidence>